<sequence length="425" mass="47241">MAGGIRFQDVHGAIVPDWEKSLIEAMRSGKVREPPISEEELSSRSKSDWVLKLVAICQITWFALQTFFRRAKHVPITALEMLTVAFVFCSIFIYAFCWNQPQDIEYPIVINQTSRQSDSTFADGQEIHYEQHQITDCDTDPDDVSQRRRSWPSSRHECAVDGAYREGFVEQLAPIADHSISHSALWNDGNTPSAYASGLMLQSESRNGTPLQNMDVSETSTIKHPYSDPNTVARLECIANAGGKHGCNRYQNRHQGSNSKISGERNPRSSISVIPEGTVVEINARVSDLEGVAKPSNSGLDARFADNEEISLLVLVLLGSLFGAIHCLAWNSPFPTSQERSAWRVCSVAATCLPSAFIFMARISKSISVSISSHRWLRFNNLVIISSYAMARITLIVLAFIALRALPADAYQTVNWNSYIPHFGA</sequence>
<dbReference type="PANTHER" id="PTHR35043">
    <property type="entry name" value="TRANSCRIPTION FACTOR DOMAIN-CONTAINING PROTEIN"/>
    <property type="match status" value="1"/>
</dbReference>
<dbReference type="Proteomes" id="UP001590950">
    <property type="component" value="Unassembled WGS sequence"/>
</dbReference>
<feature type="transmembrane region" description="Helical" evidence="2">
    <location>
        <begin position="310"/>
        <end position="330"/>
    </location>
</feature>
<keyword evidence="2" id="KW-0812">Transmembrane</keyword>
<name>A0ABR4A725_9LECA</name>
<evidence type="ECO:0000313" key="4">
    <source>
        <dbReference type="Proteomes" id="UP001590950"/>
    </source>
</evidence>
<reference evidence="3 4" key="1">
    <citation type="submission" date="2024-09" db="EMBL/GenBank/DDBJ databases">
        <title>Rethinking Asexuality: The Enigmatic Case of Functional Sexual Genes in Lepraria (Stereocaulaceae).</title>
        <authorList>
            <person name="Doellman M."/>
            <person name="Sun Y."/>
            <person name="Barcenas-Pena A."/>
            <person name="Lumbsch H.T."/>
            <person name="Grewe F."/>
        </authorList>
    </citation>
    <scope>NUCLEOTIDE SEQUENCE [LARGE SCALE GENOMIC DNA]</scope>
    <source>
        <strain evidence="3 4">Mercado 3170</strain>
    </source>
</reference>
<evidence type="ECO:0000256" key="2">
    <source>
        <dbReference type="SAM" id="Phobius"/>
    </source>
</evidence>
<keyword evidence="2" id="KW-0472">Membrane</keyword>
<proteinExistence type="predicted"/>
<evidence type="ECO:0000313" key="3">
    <source>
        <dbReference type="EMBL" id="KAL2040564.1"/>
    </source>
</evidence>
<accession>A0ABR4A725</accession>
<evidence type="ECO:0000256" key="1">
    <source>
        <dbReference type="SAM" id="MobiDB-lite"/>
    </source>
</evidence>
<dbReference type="PANTHER" id="PTHR35043:SF7">
    <property type="entry name" value="TRANSCRIPTION FACTOR DOMAIN-CONTAINING PROTEIN"/>
    <property type="match status" value="1"/>
</dbReference>
<dbReference type="EMBL" id="JBEFKJ010000020">
    <property type="protein sequence ID" value="KAL2040564.1"/>
    <property type="molecule type" value="Genomic_DNA"/>
</dbReference>
<organism evidence="3 4">
    <name type="scientific">Stereocaulon virgatum</name>
    <dbReference type="NCBI Taxonomy" id="373712"/>
    <lineage>
        <taxon>Eukaryota</taxon>
        <taxon>Fungi</taxon>
        <taxon>Dikarya</taxon>
        <taxon>Ascomycota</taxon>
        <taxon>Pezizomycotina</taxon>
        <taxon>Lecanoromycetes</taxon>
        <taxon>OSLEUM clade</taxon>
        <taxon>Lecanoromycetidae</taxon>
        <taxon>Lecanorales</taxon>
        <taxon>Lecanorineae</taxon>
        <taxon>Stereocaulaceae</taxon>
        <taxon>Stereocaulon</taxon>
    </lineage>
</organism>
<gene>
    <name evidence="3" type="ORF">N7G274_006543</name>
</gene>
<feature type="transmembrane region" description="Helical" evidence="2">
    <location>
        <begin position="74"/>
        <end position="97"/>
    </location>
</feature>
<keyword evidence="2" id="KW-1133">Transmembrane helix</keyword>
<feature type="region of interest" description="Disordered" evidence="1">
    <location>
        <begin position="249"/>
        <end position="268"/>
    </location>
</feature>
<keyword evidence="4" id="KW-1185">Reference proteome</keyword>
<feature type="transmembrane region" description="Helical" evidence="2">
    <location>
        <begin position="382"/>
        <end position="406"/>
    </location>
</feature>
<protein>
    <submittedName>
        <fullName evidence="3">Uncharacterized protein</fullName>
    </submittedName>
</protein>
<feature type="compositionally biased region" description="Polar residues" evidence="1">
    <location>
        <begin position="249"/>
        <end position="261"/>
    </location>
</feature>
<feature type="transmembrane region" description="Helical" evidence="2">
    <location>
        <begin position="342"/>
        <end position="361"/>
    </location>
</feature>
<comment type="caution">
    <text evidence="3">The sequence shown here is derived from an EMBL/GenBank/DDBJ whole genome shotgun (WGS) entry which is preliminary data.</text>
</comment>